<sequence length="434" mass="49671">MENKSAIFIFIFLLIFGALISFLMVDQNYESAFFVIIIFASVLLLSFSLLYGLVGIFLMANLFNPSLKIGFINIYASNALIIVTFFLLFINILTSKRKKLIHTSIELPFTLFAIYALSTLRPSTLPGQSKRIMAYLLFVCAYFITVNLLTNRKKIDYLNKVIFFSSSLGSIYVLYTFFFRPFRGSNLRGYGMFGNPNAFGEYMLVLFPLLVFFSLNKRNFLLKACLMISFMGFISSISRTAISSLLVSFVLINVFFKRNYLYFITSIIVIIAILAYPPVYERFVGVINLTDTSILSRVTLWKDAWSQFKANTLLGIGVGNFIGSAIPYDSKPFNNAFNMYLTILVEMGVIGFFLYLWFWIILFRDMIKSYYTKISVSEKNFVLTVITSCFAFQFLSLAEDPLIAIMANWTIGVVVGIFYAKQHINLEQQQNEIE</sequence>
<feature type="transmembrane region" description="Helical" evidence="5">
    <location>
        <begin position="310"/>
        <end position="328"/>
    </location>
</feature>
<evidence type="ECO:0000259" key="6">
    <source>
        <dbReference type="Pfam" id="PF04932"/>
    </source>
</evidence>
<reference evidence="7 8" key="1">
    <citation type="submission" date="2017-11" db="EMBL/GenBank/DDBJ databases">
        <title>Genome-resolved metagenomics identifies genetic mobility, metabolic interactions, and unexpected diversity in perchlorate-reducing communities.</title>
        <authorList>
            <person name="Barnum T.P."/>
            <person name="Figueroa I.A."/>
            <person name="Carlstrom C.I."/>
            <person name="Lucas L.N."/>
            <person name="Engelbrektson A.L."/>
            <person name="Coates J.D."/>
        </authorList>
    </citation>
    <scope>NUCLEOTIDE SEQUENCE [LARGE SCALE GENOMIC DNA]</scope>
    <source>
        <strain evidence="7">BM706</strain>
    </source>
</reference>
<proteinExistence type="predicted"/>
<feature type="transmembrane region" description="Helical" evidence="5">
    <location>
        <begin position="132"/>
        <end position="149"/>
    </location>
</feature>
<feature type="transmembrane region" description="Helical" evidence="5">
    <location>
        <begin position="100"/>
        <end position="120"/>
    </location>
</feature>
<gene>
    <name evidence="7" type="ORF">C0601_10975</name>
</gene>
<accession>A0A2N5ZBV3</accession>
<feature type="transmembrane region" description="Helical" evidence="5">
    <location>
        <begin position="228"/>
        <end position="254"/>
    </location>
</feature>
<dbReference type="AlphaFoldDB" id="A0A2N5ZBV3"/>
<feature type="transmembrane region" description="Helical" evidence="5">
    <location>
        <begin position="402"/>
        <end position="420"/>
    </location>
</feature>
<dbReference type="PANTHER" id="PTHR37422">
    <property type="entry name" value="TEICHURONIC ACID BIOSYNTHESIS PROTEIN TUAE"/>
    <property type="match status" value="1"/>
</dbReference>
<feature type="transmembrane region" description="Helical" evidence="5">
    <location>
        <begin position="260"/>
        <end position="279"/>
    </location>
</feature>
<keyword evidence="3 5" id="KW-1133">Transmembrane helix</keyword>
<evidence type="ECO:0000256" key="5">
    <source>
        <dbReference type="SAM" id="Phobius"/>
    </source>
</evidence>
<dbReference type="Proteomes" id="UP000234857">
    <property type="component" value="Unassembled WGS sequence"/>
</dbReference>
<dbReference type="InterPro" id="IPR051533">
    <property type="entry name" value="WaaL-like"/>
</dbReference>
<dbReference type="InterPro" id="IPR007016">
    <property type="entry name" value="O-antigen_ligase-rel_domated"/>
</dbReference>
<comment type="subcellular location">
    <subcellularLocation>
        <location evidence="1">Membrane</location>
        <topology evidence="1">Multi-pass membrane protein</topology>
    </subcellularLocation>
</comment>
<dbReference type="PANTHER" id="PTHR37422:SF13">
    <property type="entry name" value="LIPOPOLYSACCHARIDE BIOSYNTHESIS PROTEIN PA4999-RELATED"/>
    <property type="match status" value="1"/>
</dbReference>
<evidence type="ECO:0000256" key="1">
    <source>
        <dbReference type="ARBA" id="ARBA00004141"/>
    </source>
</evidence>
<feature type="transmembrane region" description="Helical" evidence="5">
    <location>
        <begin position="72"/>
        <end position="93"/>
    </location>
</feature>
<name>A0A2N5ZBV3_MUIH1</name>
<comment type="caution">
    <text evidence="7">The sequence shown here is derived from an EMBL/GenBank/DDBJ whole genome shotgun (WGS) entry which is preliminary data.</text>
</comment>
<keyword evidence="2 5" id="KW-0812">Transmembrane</keyword>
<feature type="transmembrane region" description="Helical" evidence="5">
    <location>
        <begin position="161"/>
        <end position="179"/>
    </location>
</feature>
<dbReference type="Pfam" id="PF04932">
    <property type="entry name" value="Wzy_C"/>
    <property type="match status" value="1"/>
</dbReference>
<evidence type="ECO:0000313" key="8">
    <source>
        <dbReference type="Proteomes" id="UP000234857"/>
    </source>
</evidence>
<dbReference type="EMBL" id="PKTG01000122">
    <property type="protein sequence ID" value="PLX16139.1"/>
    <property type="molecule type" value="Genomic_DNA"/>
</dbReference>
<evidence type="ECO:0000256" key="4">
    <source>
        <dbReference type="ARBA" id="ARBA00023136"/>
    </source>
</evidence>
<feature type="domain" description="O-antigen ligase-related" evidence="6">
    <location>
        <begin position="225"/>
        <end position="356"/>
    </location>
</feature>
<evidence type="ECO:0000256" key="3">
    <source>
        <dbReference type="ARBA" id="ARBA00022989"/>
    </source>
</evidence>
<keyword evidence="4 5" id="KW-0472">Membrane</keyword>
<organism evidence="7 8">
    <name type="scientific">Muiribacterium halophilum</name>
    <dbReference type="NCBI Taxonomy" id="2053465"/>
    <lineage>
        <taxon>Bacteria</taxon>
        <taxon>Candidatus Muiribacteriota</taxon>
        <taxon>Candidatus Muiribacteriia</taxon>
        <taxon>Candidatus Muiribacteriales</taxon>
        <taxon>Candidatus Muiribacteriaceae</taxon>
        <taxon>Candidatus Muiribacterium</taxon>
    </lineage>
</organism>
<evidence type="ECO:0000313" key="7">
    <source>
        <dbReference type="EMBL" id="PLX16139.1"/>
    </source>
</evidence>
<protein>
    <recommendedName>
        <fullName evidence="6">O-antigen ligase-related domain-containing protein</fullName>
    </recommendedName>
</protein>
<dbReference type="GO" id="GO:0016020">
    <property type="term" value="C:membrane"/>
    <property type="evidence" value="ECO:0007669"/>
    <property type="project" value="UniProtKB-SubCell"/>
</dbReference>
<evidence type="ECO:0000256" key="2">
    <source>
        <dbReference type="ARBA" id="ARBA00022692"/>
    </source>
</evidence>
<feature type="transmembrane region" description="Helical" evidence="5">
    <location>
        <begin position="32"/>
        <end position="60"/>
    </location>
</feature>
<feature type="transmembrane region" description="Helical" evidence="5">
    <location>
        <begin position="380"/>
        <end position="396"/>
    </location>
</feature>
<feature type="transmembrane region" description="Helical" evidence="5">
    <location>
        <begin position="340"/>
        <end position="360"/>
    </location>
</feature>
<feature type="transmembrane region" description="Helical" evidence="5">
    <location>
        <begin position="199"/>
        <end position="216"/>
    </location>
</feature>
<feature type="transmembrane region" description="Helical" evidence="5">
    <location>
        <begin position="6"/>
        <end position="25"/>
    </location>
</feature>